<evidence type="ECO:0000313" key="9">
    <source>
        <dbReference type="EMBL" id="GAX78015.1"/>
    </source>
</evidence>
<accession>A0A250X4L7</accession>
<comment type="subcellular location">
    <subcellularLocation>
        <location evidence="1">Membrane</location>
    </subcellularLocation>
</comment>
<proteinExistence type="inferred from homology"/>
<dbReference type="Pfam" id="PF04145">
    <property type="entry name" value="Ctr"/>
    <property type="match status" value="1"/>
</dbReference>
<evidence type="ECO:0000256" key="1">
    <source>
        <dbReference type="ARBA" id="ARBA00004370"/>
    </source>
</evidence>
<dbReference type="GO" id="GO:0016020">
    <property type="term" value="C:membrane"/>
    <property type="evidence" value="ECO:0007669"/>
    <property type="project" value="UniProtKB-SubCell"/>
</dbReference>
<reference evidence="9 10" key="1">
    <citation type="submission" date="2017-08" db="EMBL/GenBank/DDBJ databases">
        <title>Acidophilic green algal genome provides insights into adaptation to an acidic environment.</title>
        <authorList>
            <person name="Hirooka S."/>
            <person name="Hirose Y."/>
            <person name="Kanesaki Y."/>
            <person name="Higuchi S."/>
            <person name="Fujiwara T."/>
            <person name="Onuma R."/>
            <person name="Era A."/>
            <person name="Ohbayashi R."/>
            <person name="Uzuka A."/>
            <person name="Nozaki H."/>
            <person name="Yoshikawa H."/>
            <person name="Miyagishima S.Y."/>
        </authorList>
    </citation>
    <scope>NUCLEOTIDE SEQUENCE [LARGE SCALE GENOMIC DNA]</scope>
    <source>
        <strain evidence="9 10">NIES-2499</strain>
    </source>
</reference>
<protein>
    <recommendedName>
        <fullName evidence="11">Copper transporter</fullName>
    </recommendedName>
</protein>
<evidence type="ECO:0000256" key="6">
    <source>
        <dbReference type="ARBA" id="ARBA00023136"/>
    </source>
</evidence>
<dbReference type="AlphaFoldDB" id="A0A250X4L7"/>
<keyword evidence="3 8" id="KW-0812">Transmembrane</keyword>
<dbReference type="Proteomes" id="UP000232323">
    <property type="component" value="Unassembled WGS sequence"/>
</dbReference>
<comment type="caution">
    <text evidence="9">The sequence shown here is derived from an EMBL/GenBank/DDBJ whole genome shotgun (WGS) entry which is preliminary data.</text>
</comment>
<evidence type="ECO:0000256" key="8">
    <source>
        <dbReference type="SAM" id="Phobius"/>
    </source>
</evidence>
<feature type="transmembrane region" description="Helical" evidence="8">
    <location>
        <begin position="447"/>
        <end position="466"/>
    </location>
</feature>
<keyword evidence="6 8" id="KW-0472">Membrane</keyword>
<keyword evidence="4" id="KW-0813">Transport</keyword>
<comment type="similarity">
    <text evidence="2">Belongs to the copper transporter (Ctr) (TC 1.A.56) family. SLC31A subfamily.</text>
</comment>
<feature type="compositionally biased region" description="Pro residues" evidence="7">
    <location>
        <begin position="393"/>
        <end position="429"/>
    </location>
</feature>
<evidence type="ECO:0000313" key="10">
    <source>
        <dbReference type="Proteomes" id="UP000232323"/>
    </source>
</evidence>
<dbReference type="GO" id="GO:0005375">
    <property type="term" value="F:copper ion transmembrane transporter activity"/>
    <property type="evidence" value="ECO:0007669"/>
    <property type="project" value="InterPro"/>
</dbReference>
<organism evidence="9 10">
    <name type="scientific">Chlamydomonas eustigma</name>
    <dbReference type="NCBI Taxonomy" id="1157962"/>
    <lineage>
        <taxon>Eukaryota</taxon>
        <taxon>Viridiplantae</taxon>
        <taxon>Chlorophyta</taxon>
        <taxon>core chlorophytes</taxon>
        <taxon>Chlorophyceae</taxon>
        <taxon>CS clade</taxon>
        <taxon>Chlamydomonadales</taxon>
        <taxon>Chlamydomonadaceae</taxon>
        <taxon>Chlamydomonas</taxon>
    </lineage>
</organism>
<dbReference type="InterPro" id="IPR007274">
    <property type="entry name" value="Cop_transporter"/>
</dbReference>
<evidence type="ECO:0000256" key="2">
    <source>
        <dbReference type="ARBA" id="ARBA00006921"/>
    </source>
</evidence>
<keyword evidence="4" id="KW-0406">Ion transport</keyword>
<feature type="region of interest" description="Disordered" evidence="7">
    <location>
        <begin position="393"/>
        <end position="436"/>
    </location>
</feature>
<dbReference type="PANTHER" id="PTHR40855:SF1">
    <property type="entry name" value="CLAVAMINATE SYNTHASE-LIKE PROTEIN"/>
    <property type="match status" value="1"/>
</dbReference>
<sequence length="594" mass="64970">MIHEAHKFSSNSPGVLTVHRLRSAMFEVGLFAVTDYYSHAAPATEEPFHGALHAFKDCTLAGLLENELQAVQLQDQTVRLTLATATNWSKPLPLPPATADLCPLFSNSATALRQSVDITGRAYSRILDRLVHGIPATGSVNERHGDSFVSAVLRGESLEHFHLFQRRAPPSDQPSLDMHSDMGLFLIMTAAEYFHLQYRDSRDAIQSQRLLSEARPESGLLIELPNGQVVRPVFEEGSLLVMNGEGASMWMRAEGLHASPLPPFAPPHELLVPEAEGAARAWFGRMYLPPRDAVLQHGASKGMTFNEYREQTYEAFRDGNPCCPESRRGLQSAGNCSAGQIYCWMSCTPIGDLSCPNIVCADNEGVLWTNQSEHCLTCKPQCAAAPLTPPSPSPYPPGTVLPPSPPPSPSPPHKPPPPPAFQPPSPSPPSQQSTSDFCNTRITPTTMWMTGFQFTGSASLSCIVYLFSEWALNTRVKFAFACIGTFLMGVVVPALGAGRRFVWMLHEANPAAPLATSTCMMVALVIQYMLQITLGYCIMLFVMTYQAELFIMSVLGLTCGHFIFDVYGRWERSGCTNSGALEDCQKNVDPCCAE</sequence>
<evidence type="ECO:0000256" key="5">
    <source>
        <dbReference type="ARBA" id="ARBA00022989"/>
    </source>
</evidence>
<keyword evidence="4" id="KW-0186">Copper</keyword>
<evidence type="ECO:0000256" key="3">
    <source>
        <dbReference type="ARBA" id="ARBA00022692"/>
    </source>
</evidence>
<dbReference type="PANTHER" id="PTHR40855">
    <property type="entry name" value="DIOX_N DOMAIN-CONTAINING PROTEIN"/>
    <property type="match status" value="1"/>
</dbReference>
<evidence type="ECO:0000256" key="7">
    <source>
        <dbReference type="SAM" id="MobiDB-lite"/>
    </source>
</evidence>
<evidence type="ECO:0000256" key="4">
    <source>
        <dbReference type="ARBA" id="ARBA00022796"/>
    </source>
</evidence>
<name>A0A250X4L7_9CHLO</name>
<gene>
    <name evidence="9" type="ORF">CEUSTIGMA_g5457.t1</name>
</gene>
<feature type="transmembrane region" description="Helical" evidence="8">
    <location>
        <begin position="478"/>
        <end position="498"/>
    </location>
</feature>
<evidence type="ECO:0008006" key="11">
    <source>
        <dbReference type="Google" id="ProtNLM"/>
    </source>
</evidence>
<dbReference type="EMBL" id="BEGY01000029">
    <property type="protein sequence ID" value="GAX78015.1"/>
    <property type="molecule type" value="Genomic_DNA"/>
</dbReference>
<dbReference type="OrthoDB" id="543386at2759"/>
<keyword evidence="4" id="KW-0187">Copper transport</keyword>
<keyword evidence="5 8" id="KW-1133">Transmembrane helix</keyword>
<feature type="transmembrane region" description="Helical" evidence="8">
    <location>
        <begin position="537"/>
        <end position="564"/>
    </location>
</feature>
<keyword evidence="10" id="KW-1185">Reference proteome</keyword>